<accession>A0A9X1PHY3</accession>
<evidence type="ECO:0000259" key="1">
    <source>
        <dbReference type="Pfam" id="PF14280"/>
    </source>
</evidence>
<gene>
    <name evidence="2" type="ORF">LXM26_00015</name>
</gene>
<proteinExistence type="predicted"/>
<keyword evidence="3" id="KW-1185">Reference proteome</keyword>
<organism evidence="2 3">
    <name type="scientific">Dyadobacter chenwenxiniae</name>
    <dbReference type="NCBI Taxonomy" id="2906456"/>
    <lineage>
        <taxon>Bacteria</taxon>
        <taxon>Pseudomonadati</taxon>
        <taxon>Bacteroidota</taxon>
        <taxon>Cytophagia</taxon>
        <taxon>Cytophagales</taxon>
        <taxon>Spirosomataceae</taxon>
        <taxon>Dyadobacter</taxon>
    </lineage>
</organism>
<protein>
    <submittedName>
        <fullName evidence="2">DUF4365 domain-containing protein</fullName>
    </submittedName>
</protein>
<dbReference type="RefSeq" id="WP_234652070.1">
    <property type="nucleotide sequence ID" value="NZ_JAJTTC010000001.1"/>
</dbReference>
<evidence type="ECO:0000313" key="2">
    <source>
        <dbReference type="EMBL" id="MCF0059856.1"/>
    </source>
</evidence>
<name>A0A9X1PHY3_9BACT</name>
<sequence>MSKIVRASHIIAERGVNVFADYCNRHNPYIIWREETKNDFGIDGEIELTEKTDDGKTKPTSRILKVQVKSTEHDNSYMIRETEDSFCFSASESDLEYWNNYRRFGYEVLLVIFDGRKGNEYLYCKKITDIDVALSTKKGRQKAAPIQFSKIDNHLTTGSNEFLDRFASSFKPRLNHSVSEIIDSNLWPFRSEPRWMYSFSSRFKNKKALFSEIQSGIAPYFIIKDSFIYTFTDARKGFKEFFDQASEDGCNCQEHRFNDIVSSSTLKNYYVELMNAYISDFMRRRGMWWQKDYKRYYFYLKEDQQEHKVSFKTRKIAKETEKKVVGYYEYGKDHFFRHWAINVKIVFIENKLYLVLNHKYLFTSDRRTPIRPDKITKYTNYINSRTYNDGVLDELHFWWYHFAKNNTEWMIFDGKNLQHPDISVGRPICFDVPFGIAMDSVRSSAKTRPPVNENSQQLAIFL</sequence>
<dbReference type="InterPro" id="IPR025375">
    <property type="entry name" value="DUF4365"/>
</dbReference>
<comment type="caution">
    <text evidence="2">The sequence shown here is derived from an EMBL/GenBank/DDBJ whole genome shotgun (WGS) entry which is preliminary data.</text>
</comment>
<evidence type="ECO:0000313" key="3">
    <source>
        <dbReference type="Proteomes" id="UP001139000"/>
    </source>
</evidence>
<dbReference type="AlphaFoldDB" id="A0A9X1PHY3"/>
<dbReference type="EMBL" id="JAJTTC010000001">
    <property type="protein sequence ID" value="MCF0059856.1"/>
    <property type="molecule type" value="Genomic_DNA"/>
</dbReference>
<dbReference type="Proteomes" id="UP001139000">
    <property type="component" value="Unassembled WGS sequence"/>
</dbReference>
<reference evidence="2" key="1">
    <citation type="submission" date="2021-12" db="EMBL/GenBank/DDBJ databases">
        <title>Novel species in genus Dyadobacter.</title>
        <authorList>
            <person name="Ma C."/>
        </authorList>
    </citation>
    <scope>NUCLEOTIDE SEQUENCE</scope>
    <source>
        <strain evidence="2">LJ419</strain>
    </source>
</reference>
<feature type="domain" description="DUF4365" evidence="1">
    <location>
        <begin position="28"/>
        <end position="150"/>
    </location>
</feature>
<dbReference type="Pfam" id="PF14280">
    <property type="entry name" value="DUF4365"/>
    <property type="match status" value="1"/>
</dbReference>